<protein>
    <submittedName>
        <fullName evidence="2">Oxidoreductase C-terminal domain-containing protein</fullName>
    </submittedName>
</protein>
<evidence type="ECO:0000313" key="3">
    <source>
        <dbReference type="Proteomes" id="UP001458415"/>
    </source>
</evidence>
<sequence length="96" mass="10346">GALERPAAAVAALLSWGAVEPGVPRPPYFWSDQYGVKIQFAGHAAGADTVTVVEGVTDDRSFLAVYRRAGHPVAVLGMNQPRLFTRWRKQLSVATP</sequence>
<dbReference type="InterPro" id="IPR016156">
    <property type="entry name" value="FAD/NAD-linked_Rdtase_dimer_sf"/>
</dbReference>
<dbReference type="SUPFAM" id="SSF55424">
    <property type="entry name" value="FAD/NAD-linked reductases, dimerisation (C-terminal) domain"/>
    <property type="match status" value="1"/>
</dbReference>
<proteinExistence type="predicted"/>
<dbReference type="EMBL" id="JBEPCU010001421">
    <property type="protein sequence ID" value="MER6983560.1"/>
    <property type="molecule type" value="Genomic_DNA"/>
</dbReference>
<dbReference type="Gene3D" id="3.30.390.30">
    <property type="match status" value="1"/>
</dbReference>
<comment type="caution">
    <text evidence="2">The sequence shown here is derived from an EMBL/GenBank/DDBJ whole genome shotgun (WGS) entry which is preliminary data.</text>
</comment>
<evidence type="ECO:0000313" key="2">
    <source>
        <dbReference type="EMBL" id="MER6983560.1"/>
    </source>
</evidence>
<dbReference type="InterPro" id="IPR028202">
    <property type="entry name" value="Reductase_C"/>
</dbReference>
<organism evidence="2 3">
    <name type="scientific">Streptomyces carpinensis</name>
    <dbReference type="NCBI Taxonomy" id="66369"/>
    <lineage>
        <taxon>Bacteria</taxon>
        <taxon>Bacillati</taxon>
        <taxon>Actinomycetota</taxon>
        <taxon>Actinomycetes</taxon>
        <taxon>Kitasatosporales</taxon>
        <taxon>Streptomycetaceae</taxon>
        <taxon>Streptomyces</taxon>
    </lineage>
</organism>
<dbReference type="Pfam" id="PF14759">
    <property type="entry name" value="Reductase_C"/>
    <property type="match status" value="1"/>
</dbReference>
<dbReference type="Proteomes" id="UP001458415">
    <property type="component" value="Unassembled WGS sequence"/>
</dbReference>
<keyword evidence="3" id="KW-1185">Reference proteome</keyword>
<evidence type="ECO:0000259" key="1">
    <source>
        <dbReference type="Pfam" id="PF14759"/>
    </source>
</evidence>
<name>A0ABV1WH92_9ACTN</name>
<feature type="non-terminal residue" evidence="2">
    <location>
        <position position="1"/>
    </location>
</feature>
<gene>
    <name evidence="2" type="ORF">ABT317_43080</name>
</gene>
<reference evidence="2 3" key="1">
    <citation type="submission" date="2024-06" db="EMBL/GenBank/DDBJ databases">
        <title>The Natural Products Discovery Center: Release of the First 8490 Sequenced Strains for Exploring Actinobacteria Biosynthetic Diversity.</title>
        <authorList>
            <person name="Kalkreuter E."/>
            <person name="Kautsar S.A."/>
            <person name="Yang D."/>
            <person name="Bader C.D."/>
            <person name="Teijaro C.N."/>
            <person name="Fluegel L."/>
            <person name="Davis C.M."/>
            <person name="Simpson J.R."/>
            <person name="Lauterbach L."/>
            <person name="Steele A.D."/>
            <person name="Gui C."/>
            <person name="Meng S."/>
            <person name="Li G."/>
            <person name="Viehrig K."/>
            <person name="Ye F."/>
            <person name="Su P."/>
            <person name="Kiefer A.F."/>
            <person name="Nichols A."/>
            <person name="Cepeda A.J."/>
            <person name="Yan W."/>
            <person name="Fan B."/>
            <person name="Jiang Y."/>
            <person name="Adhikari A."/>
            <person name="Zheng C.-J."/>
            <person name="Schuster L."/>
            <person name="Cowan T.M."/>
            <person name="Smanski M.J."/>
            <person name="Chevrette M.G."/>
            <person name="De Carvalho L.P.S."/>
            <person name="Shen B."/>
        </authorList>
    </citation>
    <scope>NUCLEOTIDE SEQUENCE [LARGE SCALE GENOMIC DNA]</scope>
    <source>
        <strain evidence="2 3">NPDC000634</strain>
    </source>
</reference>
<accession>A0ABV1WH92</accession>
<feature type="domain" description="Reductase C-terminal" evidence="1">
    <location>
        <begin position="28"/>
        <end position="91"/>
    </location>
</feature>